<comment type="caution">
    <text evidence="1">The sequence shown here is derived from an EMBL/GenBank/DDBJ whole genome shotgun (WGS) entry which is preliminary data.</text>
</comment>
<evidence type="ECO:0000313" key="1">
    <source>
        <dbReference type="EMBL" id="MPL87805.1"/>
    </source>
</evidence>
<accession>A0A644V9T5</accession>
<name>A0A644V9T5_9ZZZZ</name>
<reference evidence="1" key="1">
    <citation type="submission" date="2019-08" db="EMBL/GenBank/DDBJ databases">
        <authorList>
            <person name="Kucharzyk K."/>
            <person name="Murdoch R.W."/>
            <person name="Higgins S."/>
            <person name="Loffler F."/>
        </authorList>
    </citation>
    <scope>NUCLEOTIDE SEQUENCE</scope>
</reference>
<sequence>MTDKEFLHQLRRGIGSAIIELKQNDNREKYKEIVYRCCLKDIGYDTQIEGTKGYYLYTAISALGCGDEFLEVITKAYMERLPHRLMQQLTDILLSYVHDGSSKAETVLRDKYDQLKERLTRQKDFPYRYCEREQFEELMIVSMNLGKWRAFKQCIDDAGDIIQARKDDKCSYYDWFLDSAANQFGKSKVWNYLNKESSVSQNVNAVVSEYQKVEQARKNHQANISPITLKF</sequence>
<protein>
    <submittedName>
        <fullName evidence="1">Uncharacterized protein</fullName>
    </submittedName>
</protein>
<gene>
    <name evidence="1" type="ORF">SDC9_33815</name>
</gene>
<proteinExistence type="predicted"/>
<dbReference type="AlphaFoldDB" id="A0A644V9T5"/>
<dbReference type="EMBL" id="VSSQ01000245">
    <property type="protein sequence ID" value="MPL87805.1"/>
    <property type="molecule type" value="Genomic_DNA"/>
</dbReference>
<organism evidence="1">
    <name type="scientific">bioreactor metagenome</name>
    <dbReference type="NCBI Taxonomy" id="1076179"/>
    <lineage>
        <taxon>unclassified sequences</taxon>
        <taxon>metagenomes</taxon>
        <taxon>ecological metagenomes</taxon>
    </lineage>
</organism>